<dbReference type="RefSeq" id="WP_216121110.1">
    <property type="nucleotide sequence ID" value="NZ_CP086239.1"/>
</dbReference>
<reference evidence="1" key="1">
    <citation type="submission" date="2021-11" db="EMBL/GenBank/DDBJ databases">
        <title>Clostridia strains as spoilage organisms.</title>
        <authorList>
            <person name="Wambui J."/>
            <person name="Stevens M.J.A."/>
            <person name="Stephan R."/>
        </authorList>
    </citation>
    <scope>NUCLEOTIDE SEQUENCE</scope>
    <source>
        <strain evidence="1">CF009</strain>
    </source>
</reference>
<protein>
    <submittedName>
        <fullName evidence="1">Uncharacterized protein</fullName>
    </submittedName>
</protein>
<name>A0AA47EKU2_9CLOT</name>
<accession>A0AA47EKU2</accession>
<gene>
    <name evidence="1" type="ORF">LL038_07535</name>
</gene>
<proteinExistence type="predicted"/>
<evidence type="ECO:0000313" key="1">
    <source>
        <dbReference type="EMBL" id="WAG62083.1"/>
    </source>
</evidence>
<dbReference type="AlphaFoldDB" id="A0AA47EKU2"/>
<sequence>MGFLNNLFGAKQNKQVQACDRANTTNASKISNADCEFLKYLNNKQLDNHIRESRFKEVLGDIEKRVQYYIKQGIIRVAGFEDVIPHMTIKDLKALLDEHNIKIKSSIKKADLAKFVFQNIPKDHFMKIVKDKNWFVLTERGGQIVDAYFENKEKEREALINALYVLLGRGEIEKAERTVASLEIKQVFPRGLNWDFSKVDQRCIDRVREIYKLDYSDLNNTPEFINDLKDEVVLCELLGQNNERVYDRLKMRTTEEINCPTLEKYLSKQPEGRMLKSLGNRVEDMTFVYSHTKYFEASNNVELRKLIQSINSGMGDGIEILNTKVGCTVCNSGKLKFSKKALDKVPKLPRHYGCRCIYVLTFKDVK</sequence>
<organism evidence="1 2">
    <name type="scientific">Clostridium estertheticum</name>
    <dbReference type="NCBI Taxonomy" id="238834"/>
    <lineage>
        <taxon>Bacteria</taxon>
        <taxon>Bacillati</taxon>
        <taxon>Bacillota</taxon>
        <taxon>Clostridia</taxon>
        <taxon>Eubacteriales</taxon>
        <taxon>Clostridiaceae</taxon>
        <taxon>Clostridium</taxon>
    </lineage>
</organism>
<dbReference type="Proteomes" id="UP001164733">
    <property type="component" value="Chromosome"/>
</dbReference>
<evidence type="ECO:0000313" key="2">
    <source>
        <dbReference type="Proteomes" id="UP001164733"/>
    </source>
</evidence>
<dbReference type="EMBL" id="CP086239">
    <property type="protein sequence ID" value="WAG62083.1"/>
    <property type="molecule type" value="Genomic_DNA"/>
</dbReference>